<dbReference type="Proteomes" id="UP000770889">
    <property type="component" value="Unassembled WGS sequence"/>
</dbReference>
<comment type="caution">
    <text evidence="3">The sequence shown here is derived from an EMBL/GenBank/DDBJ whole genome shotgun (WGS) entry which is preliminary data.</text>
</comment>
<sequence>MPSPLIRDLIENKAIPTVNMKTLDDFVRAHSHCLLFFTENPQQFPESNDVAVVLPLLMAEFGDRFQVAVVDRESERQLHARFPFDGWPALVMLKDGAYVGAISRMQDWGVYLSEIERLLIAQPSPASSIKIPVVSAPGRCQ</sequence>
<dbReference type="EMBL" id="JAHHGM010000015">
    <property type="protein sequence ID" value="MBT2990281.1"/>
    <property type="molecule type" value="Genomic_DNA"/>
</dbReference>
<evidence type="ECO:0000313" key="4">
    <source>
        <dbReference type="Proteomes" id="UP000770889"/>
    </source>
</evidence>
<reference evidence="3 4" key="1">
    <citation type="submission" date="2021-05" db="EMBL/GenBank/DDBJ databases">
        <title>Genetic and Functional Diversity in Clade A Lucinid endosymbionts from the Bahamas.</title>
        <authorList>
            <person name="Giani N.M."/>
            <person name="Engel A.S."/>
            <person name="Campbell B.J."/>
        </authorList>
    </citation>
    <scope>NUCLEOTIDE SEQUENCE [LARGE SCALE GENOMIC DNA]</scope>
    <source>
        <strain evidence="3">LUC16012Gg_MoonRockCtena</strain>
    </source>
</reference>
<dbReference type="InterPro" id="IPR010893">
    <property type="entry name" value="NiFe-hyd_mat_HyaE"/>
</dbReference>
<dbReference type="SUPFAM" id="SSF52833">
    <property type="entry name" value="Thioredoxin-like"/>
    <property type="match status" value="1"/>
</dbReference>
<comment type="similarity">
    <text evidence="1 2">Belongs to the HupG/HyaE family.</text>
</comment>
<dbReference type="Pfam" id="PF07449">
    <property type="entry name" value="HyaE"/>
    <property type="match status" value="1"/>
</dbReference>
<name>A0A944M972_9GAMM</name>
<evidence type="ECO:0000256" key="1">
    <source>
        <dbReference type="ARBA" id="ARBA00009004"/>
    </source>
</evidence>
<dbReference type="PIRSF" id="PIRSF038934">
    <property type="entry name" value="HyaE_HupG"/>
    <property type="match status" value="1"/>
</dbReference>
<gene>
    <name evidence="3" type="ORF">KME65_15105</name>
</gene>
<evidence type="ECO:0000313" key="3">
    <source>
        <dbReference type="EMBL" id="MBT2990281.1"/>
    </source>
</evidence>
<evidence type="ECO:0000256" key="2">
    <source>
        <dbReference type="PIRNR" id="PIRNR038934"/>
    </source>
</evidence>
<dbReference type="AlphaFoldDB" id="A0A944M972"/>
<organism evidence="3 4">
    <name type="scientific">Candidatus Thiodiazotropha taylori</name>
    <dbReference type="NCBI Taxonomy" id="2792791"/>
    <lineage>
        <taxon>Bacteria</taxon>
        <taxon>Pseudomonadati</taxon>
        <taxon>Pseudomonadota</taxon>
        <taxon>Gammaproteobacteria</taxon>
        <taxon>Chromatiales</taxon>
        <taxon>Sedimenticolaceae</taxon>
        <taxon>Candidatus Thiodiazotropha</taxon>
    </lineage>
</organism>
<accession>A0A944M972</accession>
<protein>
    <recommendedName>
        <fullName evidence="2">Hydrogenase expression/formation protein</fullName>
    </recommendedName>
</protein>
<proteinExistence type="inferred from homology"/>
<dbReference type="Gene3D" id="3.40.30.10">
    <property type="entry name" value="Glutaredoxin"/>
    <property type="match status" value="1"/>
</dbReference>
<dbReference type="InterPro" id="IPR036249">
    <property type="entry name" value="Thioredoxin-like_sf"/>
</dbReference>
<dbReference type="CDD" id="cd02965">
    <property type="entry name" value="HyaE"/>
    <property type="match status" value="1"/>
</dbReference>